<accession>A0A7R6W056</accession>
<dbReference type="SUPFAM" id="SSF52540">
    <property type="entry name" value="P-loop containing nucleoside triphosphate hydrolases"/>
    <property type="match status" value="1"/>
</dbReference>
<dbReference type="Proteomes" id="UP000595596">
    <property type="component" value="Chromosome"/>
</dbReference>
<dbReference type="Gene3D" id="3.40.50.300">
    <property type="entry name" value="P-loop containing nucleotide triphosphate hydrolases"/>
    <property type="match status" value="1"/>
</dbReference>
<proteinExistence type="inferred from homology"/>
<dbReference type="InterPro" id="IPR003593">
    <property type="entry name" value="AAA+_ATPase"/>
</dbReference>
<keyword evidence="3 10" id="KW-0547">Nucleotide-binding</keyword>
<keyword evidence="14" id="KW-1185">Reference proteome</keyword>
<organism evidence="13 14">
    <name type="scientific">Candidatus Carsonella ruddii</name>
    <name type="common">Diaphorina cf. continua</name>
    <dbReference type="NCBI Taxonomy" id="2661587"/>
    <lineage>
        <taxon>Bacteria</taxon>
        <taxon>Pseudomonadati</taxon>
        <taxon>Pseudomonadota</taxon>
        <taxon>Gammaproteobacteria</taxon>
        <taxon>Oceanospirillales</taxon>
        <taxon>Halomonadaceae</taxon>
        <taxon>Zymobacter group</taxon>
        <taxon>Candidatus Carsonella</taxon>
    </lineage>
</organism>
<dbReference type="PROSITE" id="PS50162">
    <property type="entry name" value="RECA_2"/>
    <property type="match status" value="1"/>
</dbReference>
<protein>
    <recommendedName>
        <fullName evidence="2">Protein RecA</fullName>
    </recommendedName>
</protein>
<name>A0A7R6W056_CARRU</name>
<keyword evidence="5 10" id="KW-0067">ATP-binding</keyword>
<keyword evidence="7 10" id="KW-0233">DNA recombination</keyword>
<dbReference type="PANTHER" id="PTHR45900">
    <property type="entry name" value="RECA"/>
    <property type="match status" value="1"/>
</dbReference>
<dbReference type="PROSITE" id="PS50163">
    <property type="entry name" value="RECA_3"/>
    <property type="match status" value="1"/>
</dbReference>
<evidence type="ECO:0000256" key="3">
    <source>
        <dbReference type="ARBA" id="ARBA00022741"/>
    </source>
</evidence>
<evidence type="ECO:0000259" key="11">
    <source>
        <dbReference type="PROSITE" id="PS50162"/>
    </source>
</evidence>
<evidence type="ECO:0000256" key="4">
    <source>
        <dbReference type="ARBA" id="ARBA00022763"/>
    </source>
</evidence>
<dbReference type="Pfam" id="PF00154">
    <property type="entry name" value="RecA_N"/>
    <property type="match status" value="1"/>
</dbReference>
<keyword evidence="8" id="KW-0234">DNA repair</keyword>
<evidence type="ECO:0000256" key="2">
    <source>
        <dbReference type="ARBA" id="ARBA00015553"/>
    </source>
</evidence>
<feature type="domain" description="RecA family profile 1" evidence="11">
    <location>
        <begin position="15"/>
        <end position="172"/>
    </location>
</feature>
<evidence type="ECO:0000259" key="12">
    <source>
        <dbReference type="PROSITE" id="PS50163"/>
    </source>
</evidence>
<evidence type="ECO:0000256" key="5">
    <source>
        <dbReference type="ARBA" id="ARBA00022840"/>
    </source>
</evidence>
<evidence type="ECO:0000256" key="8">
    <source>
        <dbReference type="ARBA" id="ARBA00023204"/>
    </source>
</evidence>
<dbReference type="AlphaFoldDB" id="A0A7R6W056"/>
<dbReference type="InterPro" id="IPR013765">
    <property type="entry name" value="DNA_recomb/repair_RecA"/>
</dbReference>
<dbReference type="InterPro" id="IPR027417">
    <property type="entry name" value="P-loop_NTPase"/>
</dbReference>
<sequence length="300" mass="34589">MFFETKIMNFNHLKKVECLSTGSLNIDYILGIGGLPYGRIIEIFGQESSGKTTVAFSIIKEAQKVGDICAYIDVEHCIDIHYIENLGINLSNLLIFQPDNGENVFEICYKLINTKIVKVIIIDSIAAIISQNEINSSDNFIGIHARLISKSLKKLIPNIRKNNVLFLLINQVRIKIANFYNKEVSTGGNSIKFYSSIRIELKKIGFLKNKNNIIGQEIKISVIKNKLSKPYRDTKIQIIFGYGIYKINEIFNFAIKLEIFKKKKNKYFFNNHFFEKKDLIKKLSLDKSFYKSIENKIKYD</sequence>
<reference evidence="13 14" key="1">
    <citation type="journal article" date="2020" name="Genome Biol. Evol.">
        <title>Comparative Genomics Underlines Multiple Roles of Profftella, an Obligate Symbiont of Psyllids: Providing Toxins, Vitamins, and Carotenoids.</title>
        <authorList>
            <person name="Nakabachi A."/>
            <person name="Piel J."/>
            <person name="Malenovsky I."/>
            <person name="Hirose Y."/>
        </authorList>
    </citation>
    <scope>NUCLEOTIDE SEQUENCE [LARGE SCALE GENOMIC DNA]</scope>
    <source>
        <strain evidence="13 14">Dco</strain>
    </source>
</reference>
<dbReference type="GO" id="GO:0003697">
    <property type="term" value="F:single-stranded DNA binding"/>
    <property type="evidence" value="ECO:0007669"/>
    <property type="project" value="InterPro"/>
</dbReference>
<evidence type="ECO:0000256" key="7">
    <source>
        <dbReference type="ARBA" id="ARBA00023172"/>
    </source>
</evidence>
<evidence type="ECO:0000313" key="14">
    <source>
        <dbReference type="Proteomes" id="UP000595596"/>
    </source>
</evidence>
<evidence type="ECO:0000256" key="10">
    <source>
        <dbReference type="RuleBase" id="RU004527"/>
    </source>
</evidence>
<dbReference type="GO" id="GO:0006281">
    <property type="term" value="P:DNA repair"/>
    <property type="evidence" value="ECO:0007669"/>
    <property type="project" value="UniProtKB-KW"/>
</dbReference>
<feature type="domain" description="RecA family profile 2" evidence="12">
    <location>
        <begin position="179"/>
        <end position="249"/>
    </location>
</feature>
<dbReference type="SMART" id="SM00382">
    <property type="entry name" value="AAA"/>
    <property type="match status" value="1"/>
</dbReference>
<dbReference type="GO" id="GO:0009432">
    <property type="term" value="P:SOS response"/>
    <property type="evidence" value="ECO:0007669"/>
    <property type="project" value="UniProtKB-KW"/>
</dbReference>
<dbReference type="EMBL" id="AP023214">
    <property type="protein sequence ID" value="BCG49347.1"/>
    <property type="molecule type" value="Genomic_DNA"/>
</dbReference>
<dbReference type="GO" id="GO:0140664">
    <property type="term" value="F:ATP-dependent DNA damage sensor activity"/>
    <property type="evidence" value="ECO:0007669"/>
    <property type="project" value="InterPro"/>
</dbReference>
<keyword evidence="4 10" id="KW-0227">DNA damage</keyword>
<evidence type="ECO:0000256" key="1">
    <source>
        <dbReference type="ARBA" id="ARBA00009391"/>
    </source>
</evidence>
<dbReference type="KEGG" id="crr:CRDco_1230"/>
<dbReference type="PANTHER" id="PTHR45900:SF1">
    <property type="entry name" value="MITOCHONDRIAL DNA REPAIR PROTEIN RECA HOMOLOG-RELATED"/>
    <property type="match status" value="1"/>
</dbReference>
<dbReference type="InterPro" id="IPR020588">
    <property type="entry name" value="RecA_ATP-bd"/>
</dbReference>
<evidence type="ECO:0000256" key="6">
    <source>
        <dbReference type="ARBA" id="ARBA00023125"/>
    </source>
</evidence>
<dbReference type="PRINTS" id="PR00142">
    <property type="entry name" value="RECA"/>
</dbReference>
<evidence type="ECO:0000313" key="13">
    <source>
        <dbReference type="EMBL" id="BCG49347.1"/>
    </source>
</evidence>
<dbReference type="InterPro" id="IPR020587">
    <property type="entry name" value="RecA_monomer-monomer_interface"/>
</dbReference>
<evidence type="ECO:0000256" key="9">
    <source>
        <dbReference type="ARBA" id="ARBA00023236"/>
    </source>
</evidence>
<keyword evidence="6 10" id="KW-0238">DNA-binding</keyword>
<dbReference type="GO" id="GO:0005524">
    <property type="term" value="F:ATP binding"/>
    <property type="evidence" value="ECO:0007669"/>
    <property type="project" value="UniProtKB-KW"/>
</dbReference>
<comment type="similarity">
    <text evidence="1 10">Belongs to the RecA family.</text>
</comment>
<gene>
    <name evidence="13" type="primary">recA</name>
    <name evidence="13" type="ORF">CRDco_1230</name>
</gene>
<dbReference type="GO" id="GO:0006310">
    <property type="term" value="P:DNA recombination"/>
    <property type="evidence" value="ECO:0007669"/>
    <property type="project" value="UniProtKB-KW"/>
</dbReference>
<keyword evidence="9" id="KW-0742">SOS response</keyword>
<dbReference type="InterPro" id="IPR049428">
    <property type="entry name" value="RecA-like_N"/>
</dbReference>